<dbReference type="OrthoDB" id="6514519at2759"/>
<evidence type="ECO:0000256" key="2">
    <source>
        <dbReference type="ARBA" id="ARBA00022771"/>
    </source>
</evidence>
<organism evidence="6">
    <name type="scientific">Oppiella nova</name>
    <dbReference type="NCBI Taxonomy" id="334625"/>
    <lineage>
        <taxon>Eukaryota</taxon>
        <taxon>Metazoa</taxon>
        <taxon>Ecdysozoa</taxon>
        <taxon>Arthropoda</taxon>
        <taxon>Chelicerata</taxon>
        <taxon>Arachnida</taxon>
        <taxon>Acari</taxon>
        <taxon>Acariformes</taxon>
        <taxon>Sarcoptiformes</taxon>
        <taxon>Oribatida</taxon>
        <taxon>Brachypylina</taxon>
        <taxon>Oppioidea</taxon>
        <taxon>Oppiidae</taxon>
        <taxon>Oppiella</taxon>
    </lineage>
</organism>
<dbReference type="AlphaFoldDB" id="A0A7R9QAS3"/>
<dbReference type="InterPro" id="IPR000571">
    <property type="entry name" value="Znf_CCCH"/>
</dbReference>
<name>A0A7R9QAS3_9ACAR</name>
<evidence type="ECO:0000313" key="6">
    <source>
        <dbReference type="EMBL" id="CAD7639061.1"/>
    </source>
</evidence>
<feature type="non-terminal residue" evidence="6">
    <location>
        <position position="238"/>
    </location>
</feature>
<keyword evidence="1 4" id="KW-0479">Metal-binding</keyword>
<dbReference type="Proteomes" id="UP000728032">
    <property type="component" value="Unassembled WGS sequence"/>
</dbReference>
<dbReference type="GO" id="GO:0008270">
    <property type="term" value="F:zinc ion binding"/>
    <property type="evidence" value="ECO:0007669"/>
    <property type="project" value="UniProtKB-KW"/>
</dbReference>
<sequence length="238" mass="26612">MTICHFYAKGYCRYGNNCRFQHIDNTQDYYQKTYQNSRQYDGRHTQTANTSNKIGFSFNKTLDNITTSNTNPVLPQRFQLSSSSANYRPNETQNTSFARNGFQFANSGSTPAVNQRVGAFSFNRTLQQISGGNGVVVDDMDMESTAIASMRPNSVSREPQPTGFGGFSQTNTSFGSNRPLMSPKLDTMVTKTSTFDVHTTTTSVPQPNDDIYSKDSDLTPQDMRQYSSTAFTYKSIPI</sequence>
<keyword evidence="7" id="KW-1185">Reference proteome</keyword>
<dbReference type="Gene3D" id="4.10.1000.10">
    <property type="entry name" value="Zinc finger, CCCH-type"/>
    <property type="match status" value="1"/>
</dbReference>
<evidence type="ECO:0000256" key="4">
    <source>
        <dbReference type="PROSITE-ProRule" id="PRU00723"/>
    </source>
</evidence>
<keyword evidence="3 4" id="KW-0862">Zinc</keyword>
<proteinExistence type="predicted"/>
<dbReference type="EMBL" id="CAJPVJ010000347">
    <property type="protein sequence ID" value="CAG2162154.1"/>
    <property type="molecule type" value="Genomic_DNA"/>
</dbReference>
<accession>A0A7R9QAS3</accession>
<evidence type="ECO:0000259" key="5">
    <source>
        <dbReference type="PROSITE" id="PS50103"/>
    </source>
</evidence>
<evidence type="ECO:0000256" key="3">
    <source>
        <dbReference type="ARBA" id="ARBA00022833"/>
    </source>
</evidence>
<dbReference type="SUPFAM" id="SSF90229">
    <property type="entry name" value="CCCH zinc finger"/>
    <property type="match status" value="1"/>
</dbReference>
<evidence type="ECO:0000256" key="1">
    <source>
        <dbReference type="ARBA" id="ARBA00022723"/>
    </source>
</evidence>
<dbReference type="Pfam" id="PF00642">
    <property type="entry name" value="zf-CCCH"/>
    <property type="match status" value="1"/>
</dbReference>
<dbReference type="EMBL" id="OC915172">
    <property type="protein sequence ID" value="CAD7639061.1"/>
    <property type="molecule type" value="Genomic_DNA"/>
</dbReference>
<feature type="zinc finger region" description="C3H1-type" evidence="4">
    <location>
        <begin position="1"/>
        <end position="25"/>
    </location>
</feature>
<gene>
    <name evidence="6" type="ORF">ONB1V03_LOCUS1753</name>
</gene>
<reference evidence="6" key="1">
    <citation type="submission" date="2020-11" db="EMBL/GenBank/DDBJ databases">
        <authorList>
            <person name="Tran Van P."/>
        </authorList>
    </citation>
    <scope>NUCLEOTIDE SEQUENCE</scope>
</reference>
<dbReference type="SMART" id="SM00356">
    <property type="entry name" value="ZnF_C3H1"/>
    <property type="match status" value="1"/>
</dbReference>
<protein>
    <recommendedName>
        <fullName evidence="5">C3H1-type domain-containing protein</fullName>
    </recommendedName>
</protein>
<evidence type="ECO:0000313" key="7">
    <source>
        <dbReference type="Proteomes" id="UP000728032"/>
    </source>
</evidence>
<dbReference type="InterPro" id="IPR036855">
    <property type="entry name" value="Znf_CCCH_sf"/>
</dbReference>
<keyword evidence="2 4" id="KW-0863">Zinc-finger</keyword>
<dbReference type="PROSITE" id="PS50103">
    <property type="entry name" value="ZF_C3H1"/>
    <property type="match status" value="1"/>
</dbReference>
<feature type="domain" description="C3H1-type" evidence="5">
    <location>
        <begin position="1"/>
        <end position="25"/>
    </location>
</feature>